<evidence type="ECO:0000313" key="3">
    <source>
        <dbReference type="Proteomes" id="UP001500279"/>
    </source>
</evidence>
<sequence>MIKKFATAAVLAAAMGAAQAYIPSAVSINGTCDTFVDLTTEGTQGAAGTWVNSCTGFSIPAGGAQVRSGSQIRIGYVLGTTGATGLALSSGHEVTWWLRDDGSAVMYNYQGVAVFTGTWTATSPK</sequence>
<comment type="caution">
    <text evidence="2">The sequence shown here is derived from an EMBL/GenBank/DDBJ whole genome shotgun (WGS) entry which is preliminary data.</text>
</comment>
<gene>
    <name evidence="2" type="ORF">GCM10009107_44520</name>
</gene>
<accession>A0ABN1KBH7</accession>
<dbReference type="EMBL" id="BAAAEW010000026">
    <property type="protein sequence ID" value="GAA0761125.1"/>
    <property type="molecule type" value="Genomic_DNA"/>
</dbReference>
<reference evidence="3" key="1">
    <citation type="journal article" date="2019" name="Int. J. Syst. Evol. Microbiol.">
        <title>The Global Catalogue of Microorganisms (GCM) 10K type strain sequencing project: providing services to taxonomists for standard genome sequencing and annotation.</title>
        <authorList>
            <consortium name="The Broad Institute Genomics Platform"/>
            <consortium name="The Broad Institute Genome Sequencing Center for Infectious Disease"/>
            <person name="Wu L."/>
            <person name="Ma J."/>
        </authorList>
    </citation>
    <scope>NUCLEOTIDE SEQUENCE [LARGE SCALE GENOMIC DNA]</scope>
    <source>
        <strain evidence="3">JCM 15503</strain>
    </source>
</reference>
<evidence type="ECO:0000256" key="1">
    <source>
        <dbReference type="SAM" id="SignalP"/>
    </source>
</evidence>
<feature type="chain" id="PRO_5047002278" evidence="1">
    <location>
        <begin position="21"/>
        <end position="125"/>
    </location>
</feature>
<proteinExistence type="predicted"/>
<evidence type="ECO:0000313" key="2">
    <source>
        <dbReference type="EMBL" id="GAA0761125.1"/>
    </source>
</evidence>
<organism evidence="2 3">
    <name type="scientific">Ideonella azotifigens</name>
    <dbReference type="NCBI Taxonomy" id="513160"/>
    <lineage>
        <taxon>Bacteria</taxon>
        <taxon>Pseudomonadati</taxon>
        <taxon>Pseudomonadota</taxon>
        <taxon>Betaproteobacteria</taxon>
        <taxon>Burkholderiales</taxon>
        <taxon>Sphaerotilaceae</taxon>
        <taxon>Ideonella</taxon>
    </lineage>
</organism>
<dbReference type="Proteomes" id="UP001500279">
    <property type="component" value="Unassembled WGS sequence"/>
</dbReference>
<keyword evidence="1" id="KW-0732">Signal</keyword>
<keyword evidence="3" id="KW-1185">Reference proteome</keyword>
<dbReference type="RefSeq" id="WP_141288953.1">
    <property type="nucleotide sequence ID" value="NZ_BAAAEW010000026.1"/>
</dbReference>
<feature type="signal peptide" evidence="1">
    <location>
        <begin position="1"/>
        <end position="20"/>
    </location>
</feature>
<name>A0ABN1KBH7_9BURK</name>
<protein>
    <submittedName>
        <fullName evidence="2">Uncharacterized protein</fullName>
    </submittedName>
</protein>